<evidence type="ECO:0008006" key="4">
    <source>
        <dbReference type="Google" id="ProtNLM"/>
    </source>
</evidence>
<name>A0A1G9TME6_9BURK</name>
<accession>A0A1G9TME6</accession>
<proteinExistence type="predicted"/>
<dbReference type="PANTHER" id="PTHR36302:SF1">
    <property type="entry name" value="COPPER CHAPERONE PCU(A)C"/>
    <property type="match status" value="1"/>
</dbReference>
<evidence type="ECO:0000256" key="1">
    <source>
        <dbReference type="SAM" id="SignalP"/>
    </source>
</evidence>
<gene>
    <name evidence="2" type="ORF">SAMN05428957_106214</name>
</gene>
<protein>
    <recommendedName>
        <fullName evidence="4">Copper(I)-binding protein</fullName>
    </recommendedName>
</protein>
<dbReference type="EMBL" id="FNHP01000006">
    <property type="protein sequence ID" value="SDM48718.1"/>
    <property type="molecule type" value="Genomic_DNA"/>
</dbReference>
<evidence type="ECO:0000313" key="2">
    <source>
        <dbReference type="EMBL" id="SDM48718.1"/>
    </source>
</evidence>
<dbReference type="Gene3D" id="2.60.40.1890">
    <property type="entry name" value="PCu(A)C copper chaperone"/>
    <property type="match status" value="1"/>
</dbReference>
<dbReference type="Proteomes" id="UP000198552">
    <property type="component" value="Unassembled WGS sequence"/>
</dbReference>
<dbReference type="RefSeq" id="WP_091570398.1">
    <property type="nucleotide sequence ID" value="NZ_FNHP01000006.1"/>
</dbReference>
<feature type="signal peptide" evidence="1">
    <location>
        <begin position="1"/>
        <end position="26"/>
    </location>
</feature>
<reference evidence="3" key="1">
    <citation type="submission" date="2016-10" db="EMBL/GenBank/DDBJ databases">
        <authorList>
            <person name="Varghese N."/>
            <person name="Submissions S."/>
        </authorList>
    </citation>
    <scope>NUCLEOTIDE SEQUENCE [LARGE SCALE GENOMIC DNA]</scope>
    <source>
        <strain evidence="3">EPL6</strain>
    </source>
</reference>
<feature type="chain" id="PRO_5011787552" description="Copper(I)-binding protein" evidence="1">
    <location>
        <begin position="27"/>
        <end position="165"/>
    </location>
</feature>
<dbReference type="PANTHER" id="PTHR36302">
    <property type="entry name" value="BLR7088 PROTEIN"/>
    <property type="match status" value="1"/>
</dbReference>
<dbReference type="InterPro" id="IPR036182">
    <property type="entry name" value="PCuAC_sf"/>
</dbReference>
<dbReference type="OrthoDB" id="9796962at2"/>
<dbReference type="AlphaFoldDB" id="A0A1G9TME6"/>
<dbReference type="Pfam" id="PF04314">
    <property type="entry name" value="PCuAC"/>
    <property type="match status" value="1"/>
</dbReference>
<dbReference type="InterPro" id="IPR058248">
    <property type="entry name" value="Lxx211020-like"/>
</dbReference>
<dbReference type="STRING" id="1527607.SAMN05428957_106214"/>
<evidence type="ECO:0000313" key="3">
    <source>
        <dbReference type="Proteomes" id="UP000198552"/>
    </source>
</evidence>
<keyword evidence="3" id="KW-1185">Reference proteome</keyword>
<keyword evidence="1" id="KW-0732">Signal</keyword>
<organism evidence="2 3">
    <name type="scientific">Oryzisolibacter propanilivorax</name>
    <dbReference type="NCBI Taxonomy" id="1527607"/>
    <lineage>
        <taxon>Bacteria</taxon>
        <taxon>Pseudomonadati</taxon>
        <taxon>Pseudomonadota</taxon>
        <taxon>Betaproteobacteria</taxon>
        <taxon>Burkholderiales</taxon>
        <taxon>Comamonadaceae</taxon>
        <taxon>Oryzisolibacter</taxon>
    </lineage>
</organism>
<dbReference type="SUPFAM" id="SSF110087">
    <property type="entry name" value="DR1885-like metal-binding protein"/>
    <property type="match status" value="1"/>
</dbReference>
<sequence>MTISKTPLLRSLALAATLVAAGAAHAQVQVQDAWVRAAVPQQKATGAFMRLTSAQDARLVSTSSPVAGIAEVHEMKLEGDVMRMRAVPALDLPAGKAVELKPGGYHIMLLDLKQPVAAGASVPLSLVVEGRDGQRQTLQVSAPVRALGAATGHDAGGHGAHGMRH</sequence>
<dbReference type="InterPro" id="IPR007410">
    <property type="entry name" value="LpqE-like"/>
</dbReference>